<keyword evidence="6 8" id="KW-0472">Membrane</keyword>
<evidence type="ECO:0000256" key="1">
    <source>
        <dbReference type="ARBA" id="ARBA00004141"/>
    </source>
</evidence>
<evidence type="ECO:0000256" key="2">
    <source>
        <dbReference type="ARBA" id="ARBA00006434"/>
    </source>
</evidence>
<dbReference type="GO" id="GO:0015204">
    <property type="term" value="F:urea transmembrane transporter activity"/>
    <property type="evidence" value="ECO:0007669"/>
    <property type="project" value="InterPro"/>
</dbReference>
<dbReference type="GO" id="GO:0005886">
    <property type="term" value="C:plasma membrane"/>
    <property type="evidence" value="ECO:0007669"/>
    <property type="project" value="TreeGrafter"/>
</dbReference>
<dbReference type="PROSITE" id="PS50283">
    <property type="entry name" value="NA_SOLUT_SYMP_3"/>
    <property type="match status" value="1"/>
</dbReference>
<dbReference type="Proteomes" id="UP000515123">
    <property type="component" value="Linkage group 8"/>
</dbReference>
<dbReference type="PANTHER" id="PTHR46154">
    <property type="match status" value="1"/>
</dbReference>
<feature type="transmembrane region" description="Helical" evidence="8">
    <location>
        <begin position="201"/>
        <end position="225"/>
    </location>
</feature>
<feature type="transmembrane region" description="Helical" evidence="8">
    <location>
        <begin position="487"/>
        <end position="511"/>
    </location>
</feature>
<keyword evidence="3" id="KW-0813">Transport</keyword>
<sequence length="586" mass="63208">MAIEIKRKAPKAHTVCEIVKARWGTAAHVVFLVFCFMTNIIVTAMLLLGGSAVVNALTGVNIYAASFLIPLGVIVYTLAGGLKATFLASYIHSVIVHVVLVIFVYLVYTASSKLGSPKVVYHHLLEVASKSRVCQEPLSHTGQACGPVSGNYKGSYLTMLSSGGLVFGIINIVGNFGTVFVDNGYWMSAIAARPSSTHKGYLLGGLVWFAVPFSLATSLGLGALALDLPLTAAEAGKGLVPPATAIALMGKAGSVLLLTMLFMAVTSAGSSELIAVSSLCTYDIYRTYINPDATGKQILKVSRAVVLAFGCFMGVLAVILNKAGVSLGWMYLAMGVIIGSAVMPIAFMLLWRKANAFGAMLGTIVGCILGIITWLTVTKVEYGRVNLDTTGRNAPMLAGNLVSILTGGFVHAVCSFLSPQDYDWETTKQITMVEKIHTHVPDEEFKEEKLLRAKIWIIKWGVAFTAIIGILWPVLSLPARKFSLGYFTFWAVIAIAWGTVASVVIILLPLIESWDTIGKVFNGMFTNDILMGKVEEMNFRLRAIMGTMPEAEKIYLMELEKHKKLDLVMEAKASEQSIHSVVMDEL</sequence>
<evidence type="ECO:0000256" key="5">
    <source>
        <dbReference type="ARBA" id="ARBA00022989"/>
    </source>
</evidence>
<comment type="similarity">
    <text evidence="2 7">Belongs to the sodium:solute symporter (SSF) (TC 2.A.21) family.</text>
</comment>
<feature type="transmembrane region" description="Helical" evidence="8">
    <location>
        <begin position="156"/>
        <end position="181"/>
    </location>
</feature>
<evidence type="ECO:0000313" key="10">
    <source>
        <dbReference type="RefSeq" id="XP_020093970.1"/>
    </source>
</evidence>
<feature type="transmembrane region" description="Helical" evidence="8">
    <location>
        <begin position="29"/>
        <end position="54"/>
    </location>
</feature>
<evidence type="ECO:0000256" key="7">
    <source>
        <dbReference type="RuleBase" id="RU362091"/>
    </source>
</evidence>
<dbReference type="InterPro" id="IPR031155">
    <property type="entry name" value="DUR"/>
</dbReference>
<evidence type="ECO:0000256" key="3">
    <source>
        <dbReference type="ARBA" id="ARBA00022448"/>
    </source>
</evidence>
<dbReference type="Pfam" id="PF00474">
    <property type="entry name" value="SSF"/>
    <property type="match status" value="1"/>
</dbReference>
<dbReference type="RefSeq" id="XP_020093970.1">
    <property type="nucleotide sequence ID" value="XM_020238381.1"/>
</dbReference>
<dbReference type="OrthoDB" id="6132759at2759"/>
<comment type="subcellular location">
    <subcellularLocation>
        <location evidence="1">Membrane</location>
        <topology evidence="1">Multi-pass membrane protein</topology>
    </subcellularLocation>
</comment>
<dbReference type="InterPro" id="IPR038377">
    <property type="entry name" value="Na/Glc_symporter_sf"/>
</dbReference>
<gene>
    <name evidence="10" type="primary">LOC109714010</name>
</gene>
<dbReference type="Gene3D" id="1.20.1730.10">
    <property type="entry name" value="Sodium/glucose cotransporter"/>
    <property type="match status" value="1"/>
</dbReference>
<reference evidence="9" key="1">
    <citation type="journal article" date="2015" name="Nat. Genet.">
        <title>The pineapple genome and the evolution of CAM photosynthesis.</title>
        <authorList>
            <person name="Ming R."/>
            <person name="VanBuren R."/>
            <person name="Wai C.M."/>
            <person name="Tang H."/>
            <person name="Schatz M.C."/>
            <person name="Bowers J.E."/>
            <person name="Lyons E."/>
            <person name="Wang M.L."/>
            <person name="Chen J."/>
            <person name="Biggers E."/>
            <person name="Zhang J."/>
            <person name="Huang L."/>
            <person name="Zhang L."/>
            <person name="Miao W."/>
            <person name="Zhang J."/>
            <person name="Ye Z."/>
            <person name="Miao C."/>
            <person name="Lin Z."/>
            <person name="Wang H."/>
            <person name="Zhou H."/>
            <person name="Yim W.C."/>
            <person name="Priest H.D."/>
            <person name="Zheng C."/>
            <person name="Woodhouse M."/>
            <person name="Edger P.P."/>
            <person name="Guyot R."/>
            <person name="Guo H.B."/>
            <person name="Guo H."/>
            <person name="Zheng G."/>
            <person name="Singh R."/>
            <person name="Sharma A."/>
            <person name="Min X."/>
            <person name="Zheng Y."/>
            <person name="Lee H."/>
            <person name="Gurtowski J."/>
            <person name="Sedlazeck F.J."/>
            <person name="Harkess A."/>
            <person name="McKain M.R."/>
            <person name="Liao Z."/>
            <person name="Fang J."/>
            <person name="Liu J."/>
            <person name="Zhang X."/>
            <person name="Zhang Q."/>
            <person name="Hu W."/>
            <person name="Qin Y."/>
            <person name="Wang K."/>
            <person name="Chen L.Y."/>
            <person name="Shirley N."/>
            <person name="Lin Y.R."/>
            <person name="Liu L.Y."/>
            <person name="Hernandez A.G."/>
            <person name="Wright C.L."/>
            <person name="Bulone V."/>
            <person name="Tuskan G.A."/>
            <person name="Heath K."/>
            <person name="Zee F."/>
            <person name="Moore P.H."/>
            <person name="Sunkar R."/>
            <person name="Leebens-Mack J.H."/>
            <person name="Mockler T."/>
            <person name="Bennetzen J.L."/>
            <person name="Freeling M."/>
            <person name="Sankoff D."/>
            <person name="Paterson A.H."/>
            <person name="Zhu X."/>
            <person name="Yang X."/>
            <person name="Smith J.A."/>
            <person name="Cushman J.C."/>
            <person name="Paull R.E."/>
            <person name="Yu Q."/>
        </authorList>
    </citation>
    <scope>NUCLEOTIDE SEQUENCE [LARGE SCALE GENOMIC DNA]</scope>
    <source>
        <strain evidence="9">cv. F153</strain>
    </source>
</reference>
<feature type="transmembrane region" description="Helical" evidence="8">
    <location>
        <begin position="304"/>
        <end position="323"/>
    </location>
</feature>
<evidence type="ECO:0000256" key="6">
    <source>
        <dbReference type="ARBA" id="ARBA00023136"/>
    </source>
</evidence>
<feature type="transmembrane region" description="Helical" evidence="8">
    <location>
        <begin position="357"/>
        <end position="377"/>
    </location>
</feature>
<feature type="transmembrane region" description="Helical" evidence="8">
    <location>
        <begin position="60"/>
        <end position="79"/>
    </location>
</feature>
<feature type="transmembrane region" description="Helical" evidence="8">
    <location>
        <begin position="86"/>
        <end position="108"/>
    </location>
</feature>
<keyword evidence="4 8" id="KW-0812">Transmembrane</keyword>
<feature type="transmembrane region" description="Helical" evidence="8">
    <location>
        <begin position="397"/>
        <end position="418"/>
    </location>
</feature>
<reference evidence="10" key="2">
    <citation type="submission" date="2025-08" db="UniProtKB">
        <authorList>
            <consortium name="RefSeq"/>
        </authorList>
    </citation>
    <scope>IDENTIFICATION</scope>
    <source>
        <tissue evidence="10">Leaf</tissue>
    </source>
</reference>
<evidence type="ECO:0000256" key="4">
    <source>
        <dbReference type="ARBA" id="ARBA00022692"/>
    </source>
</evidence>
<evidence type="ECO:0000313" key="9">
    <source>
        <dbReference type="Proteomes" id="UP000515123"/>
    </source>
</evidence>
<name>A0A6P5FLD7_ANACO</name>
<organism evidence="9 10">
    <name type="scientific">Ananas comosus</name>
    <name type="common">Pineapple</name>
    <name type="synonym">Ananas ananas</name>
    <dbReference type="NCBI Taxonomy" id="4615"/>
    <lineage>
        <taxon>Eukaryota</taxon>
        <taxon>Viridiplantae</taxon>
        <taxon>Streptophyta</taxon>
        <taxon>Embryophyta</taxon>
        <taxon>Tracheophyta</taxon>
        <taxon>Spermatophyta</taxon>
        <taxon>Magnoliopsida</taxon>
        <taxon>Liliopsida</taxon>
        <taxon>Poales</taxon>
        <taxon>Bromeliaceae</taxon>
        <taxon>Bromelioideae</taxon>
        <taxon>Ananas</taxon>
    </lineage>
</organism>
<keyword evidence="5 8" id="KW-1133">Transmembrane helix</keyword>
<feature type="transmembrane region" description="Helical" evidence="8">
    <location>
        <begin position="329"/>
        <end position="350"/>
    </location>
</feature>
<proteinExistence type="inferred from homology"/>
<dbReference type="CDD" id="cd11476">
    <property type="entry name" value="SLC5sbd_DUR3"/>
    <property type="match status" value="1"/>
</dbReference>
<feature type="transmembrane region" description="Helical" evidence="8">
    <location>
        <begin position="456"/>
        <end position="475"/>
    </location>
</feature>
<dbReference type="PANTHER" id="PTHR46154:SF4">
    <property type="entry name" value="UREA ACTIVE TRANSPORTER"/>
    <property type="match status" value="1"/>
</dbReference>
<dbReference type="AlphaFoldDB" id="A0A6P5FLD7"/>
<protein>
    <submittedName>
        <fullName evidence="10">Urea-proton symporter DUR3 isoform X2</fullName>
    </submittedName>
</protein>
<dbReference type="InterPro" id="IPR001734">
    <property type="entry name" value="Na/solute_symporter"/>
</dbReference>
<dbReference type="GeneID" id="109714010"/>
<keyword evidence="9" id="KW-1185">Reference proteome</keyword>
<accession>A0A6P5FLD7</accession>
<evidence type="ECO:0000256" key="8">
    <source>
        <dbReference type="SAM" id="Phobius"/>
    </source>
</evidence>